<gene>
    <name evidence="1" type="ORF">L1987_59695</name>
</gene>
<comment type="caution">
    <text evidence="1">The sequence shown here is derived from an EMBL/GenBank/DDBJ whole genome shotgun (WGS) entry which is preliminary data.</text>
</comment>
<dbReference type="EMBL" id="CM042037">
    <property type="protein sequence ID" value="KAI3742016.1"/>
    <property type="molecule type" value="Genomic_DNA"/>
</dbReference>
<evidence type="ECO:0000313" key="2">
    <source>
        <dbReference type="Proteomes" id="UP001056120"/>
    </source>
</evidence>
<evidence type="ECO:0000313" key="1">
    <source>
        <dbReference type="EMBL" id="KAI3742016.1"/>
    </source>
</evidence>
<accession>A0ACB9D6Q1</accession>
<name>A0ACB9D6Q1_9ASTR</name>
<organism evidence="1 2">
    <name type="scientific">Smallanthus sonchifolius</name>
    <dbReference type="NCBI Taxonomy" id="185202"/>
    <lineage>
        <taxon>Eukaryota</taxon>
        <taxon>Viridiplantae</taxon>
        <taxon>Streptophyta</taxon>
        <taxon>Embryophyta</taxon>
        <taxon>Tracheophyta</taxon>
        <taxon>Spermatophyta</taxon>
        <taxon>Magnoliopsida</taxon>
        <taxon>eudicotyledons</taxon>
        <taxon>Gunneridae</taxon>
        <taxon>Pentapetalae</taxon>
        <taxon>asterids</taxon>
        <taxon>campanulids</taxon>
        <taxon>Asterales</taxon>
        <taxon>Asteraceae</taxon>
        <taxon>Asteroideae</taxon>
        <taxon>Heliantheae alliance</taxon>
        <taxon>Millerieae</taxon>
        <taxon>Smallanthus</taxon>
    </lineage>
</organism>
<sequence>MKGWNWNITTKTEMEQSTAISDQFAVNSDQSAAINNQISDEKNSDVAKDRSATRFATRTSVVANPDQQSSRNTITNPDRIPTAFQGGWILNSKFWSKCAGAAGGECVGADNAMVMIRYCNGHIIIAMVMNRANIKNPF</sequence>
<reference evidence="2" key="1">
    <citation type="journal article" date="2022" name="Mol. Ecol. Resour.">
        <title>The genomes of chicory, endive, great burdock and yacon provide insights into Asteraceae palaeo-polyploidization history and plant inulin production.</title>
        <authorList>
            <person name="Fan W."/>
            <person name="Wang S."/>
            <person name="Wang H."/>
            <person name="Wang A."/>
            <person name="Jiang F."/>
            <person name="Liu H."/>
            <person name="Zhao H."/>
            <person name="Xu D."/>
            <person name="Zhang Y."/>
        </authorList>
    </citation>
    <scope>NUCLEOTIDE SEQUENCE [LARGE SCALE GENOMIC DNA]</scope>
    <source>
        <strain evidence="2">cv. Yunnan</strain>
    </source>
</reference>
<keyword evidence="2" id="KW-1185">Reference proteome</keyword>
<proteinExistence type="predicted"/>
<protein>
    <submittedName>
        <fullName evidence="1">Uncharacterized protein</fullName>
    </submittedName>
</protein>
<dbReference type="Proteomes" id="UP001056120">
    <property type="component" value="Linkage Group LG20"/>
</dbReference>
<reference evidence="1 2" key="2">
    <citation type="journal article" date="2022" name="Mol. Ecol. Resour.">
        <title>The genomes of chicory, endive, great burdock and yacon provide insights into Asteraceae paleo-polyploidization history and plant inulin production.</title>
        <authorList>
            <person name="Fan W."/>
            <person name="Wang S."/>
            <person name="Wang H."/>
            <person name="Wang A."/>
            <person name="Jiang F."/>
            <person name="Liu H."/>
            <person name="Zhao H."/>
            <person name="Xu D."/>
            <person name="Zhang Y."/>
        </authorList>
    </citation>
    <scope>NUCLEOTIDE SEQUENCE [LARGE SCALE GENOMIC DNA]</scope>
    <source>
        <strain evidence="2">cv. Yunnan</strain>
        <tissue evidence="1">Leaves</tissue>
    </source>
</reference>